<dbReference type="AlphaFoldDB" id="X0ZZR1"/>
<proteinExistence type="predicted"/>
<evidence type="ECO:0000313" key="1">
    <source>
        <dbReference type="EMBL" id="GAG75034.1"/>
    </source>
</evidence>
<reference evidence="1" key="1">
    <citation type="journal article" date="2014" name="Front. Microbiol.">
        <title>High frequency of phylogenetically diverse reductive dehalogenase-homologous genes in deep subseafloor sedimentary metagenomes.</title>
        <authorList>
            <person name="Kawai M."/>
            <person name="Futagami T."/>
            <person name="Toyoda A."/>
            <person name="Takaki Y."/>
            <person name="Nishi S."/>
            <person name="Hori S."/>
            <person name="Arai W."/>
            <person name="Tsubouchi T."/>
            <person name="Morono Y."/>
            <person name="Uchiyama I."/>
            <person name="Ito T."/>
            <person name="Fujiyama A."/>
            <person name="Inagaki F."/>
            <person name="Takami H."/>
        </authorList>
    </citation>
    <scope>NUCLEOTIDE SEQUENCE</scope>
    <source>
        <strain evidence="1">Expedition CK06-06</strain>
    </source>
</reference>
<organism evidence="1">
    <name type="scientific">marine sediment metagenome</name>
    <dbReference type="NCBI Taxonomy" id="412755"/>
    <lineage>
        <taxon>unclassified sequences</taxon>
        <taxon>metagenomes</taxon>
        <taxon>ecological metagenomes</taxon>
    </lineage>
</organism>
<accession>X0ZZR1</accession>
<sequence length="135" mass="16273">MSLRFLDFNEKFLLILYYSKKHTTLITRAMKLMFLLEELFEFKGESGLDYISYNLGPFAYNFQINISPLITEQLISYKEVFDKNSTFIPIDSKRLYLINPERRKEIESVLKNNYINKSDFKKEIVLIKIFWFEEP</sequence>
<name>X0ZZR1_9ZZZZ</name>
<dbReference type="EMBL" id="BART01015783">
    <property type="protein sequence ID" value="GAG75034.1"/>
    <property type="molecule type" value="Genomic_DNA"/>
</dbReference>
<gene>
    <name evidence="1" type="ORF">S01H4_30551</name>
</gene>
<comment type="caution">
    <text evidence="1">The sequence shown here is derived from an EMBL/GenBank/DDBJ whole genome shotgun (WGS) entry which is preliminary data.</text>
</comment>
<protein>
    <submittedName>
        <fullName evidence="1">Uncharacterized protein</fullName>
    </submittedName>
</protein>